<keyword evidence="2" id="KW-1185">Reference proteome</keyword>
<reference evidence="1 2" key="1">
    <citation type="submission" date="2015-05" db="EMBL/GenBank/DDBJ databases">
        <title>Genome sequence of Mycobacterium heraklionense Davo strain.</title>
        <authorList>
            <person name="Greninger A.L."/>
            <person name="Cunningham G."/>
            <person name="Miller S."/>
        </authorList>
    </citation>
    <scope>NUCLEOTIDE SEQUENCE [LARGE SCALE GENOMIC DNA]</scope>
    <source>
        <strain evidence="1 2">Davo</strain>
    </source>
</reference>
<organism evidence="1 2">
    <name type="scientific">Mycolicibacter heraklionensis</name>
    <dbReference type="NCBI Taxonomy" id="512402"/>
    <lineage>
        <taxon>Bacteria</taxon>
        <taxon>Bacillati</taxon>
        <taxon>Actinomycetota</taxon>
        <taxon>Actinomycetes</taxon>
        <taxon>Mycobacteriales</taxon>
        <taxon>Mycobacteriaceae</taxon>
        <taxon>Mycolicibacter</taxon>
    </lineage>
</organism>
<dbReference type="EMBL" id="LDPO01000006">
    <property type="protein sequence ID" value="KLO29382.1"/>
    <property type="molecule type" value="Genomic_DNA"/>
</dbReference>
<dbReference type="Proteomes" id="UP000036464">
    <property type="component" value="Unassembled WGS sequence"/>
</dbReference>
<protein>
    <submittedName>
        <fullName evidence="1">Uncharacterized protein</fullName>
    </submittedName>
</protein>
<name>A0ABR5FGD6_9MYCO</name>
<evidence type="ECO:0000313" key="1">
    <source>
        <dbReference type="EMBL" id="KLO29382.1"/>
    </source>
</evidence>
<comment type="caution">
    <text evidence="1">The sequence shown here is derived from an EMBL/GenBank/DDBJ whole genome shotgun (WGS) entry which is preliminary data.</text>
</comment>
<accession>A0ABR5FGD6</accession>
<proteinExistence type="predicted"/>
<sequence length="60" mass="6436">MLYVDQDIAGNPGLERQGFLSDAEFGSQRADSEADVYASLRPRSSPLGIGVSGARGHLYH</sequence>
<gene>
    <name evidence="1" type="ORF">ABW16_10085</name>
</gene>
<evidence type="ECO:0000313" key="2">
    <source>
        <dbReference type="Proteomes" id="UP000036464"/>
    </source>
</evidence>